<dbReference type="AlphaFoldDB" id="A0A917NEP3"/>
<comment type="caution">
    <text evidence="1">The sequence shown here is derived from an EMBL/GenBank/DDBJ whole genome shotgun (WGS) entry which is preliminary data.</text>
</comment>
<protein>
    <submittedName>
        <fullName evidence="1">Uncharacterized protein</fullName>
    </submittedName>
</protein>
<evidence type="ECO:0000313" key="2">
    <source>
        <dbReference type="Proteomes" id="UP000630149"/>
    </source>
</evidence>
<accession>A0A917NEP3</accession>
<organism evidence="1 2">
    <name type="scientific">Legionella impletisoli</name>
    <dbReference type="NCBI Taxonomy" id="343510"/>
    <lineage>
        <taxon>Bacteria</taxon>
        <taxon>Pseudomonadati</taxon>
        <taxon>Pseudomonadota</taxon>
        <taxon>Gammaproteobacteria</taxon>
        <taxon>Legionellales</taxon>
        <taxon>Legionellaceae</taxon>
        <taxon>Legionella</taxon>
    </lineage>
</organism>
<gene>
    <name evidence="1" type="ORF">GCM10007966_19110</name>
</gene>
<dbReference type="RefSeq" id="WP_131777222.1">
    <property type="nucleotide sequence ID" value="NZ_BMOB01000009.1"/>
</dbReference>
<dbReference type="Proteomes" id="UP000630149">
    <property type="component" value="Unassembled WGS sequence"/>
</dbReference>
<reference evidence="1" key="1">
    <citation type="journal article" date="2014" name="Int. J. Syst. Evol. Microbiol.">
        <title>Complete genome sequence of Corynebacterium casei LMG S-19264T (=DSM 44701T), isolated from a smear-ripened cheese.</title>
        <authorList>
            <consortium name="US DOE Joint Genome Institute (JGI-PGF)"/>
            <person name="Walter F."/>
            <person name="Albersmeier A."/>
            <person name="Kalinowski J."/>
            <person name="Ruckert C."/>
        </authorList>
    </citation>
    <scope>NUCLEOTIDE SEQUENCE</scope>
    <source>
        <strain evidence="1">JCM 13919</strain>
    </source>
</reference>
<dbReference type="EMBL" id="BMOB01000009">
    <property type="protein sequence ID" value="GGI90566.1"/>
    <property type="molecule type" value="Genomic_DNA"/>
</dbReference>
<proteinExistence type="predicted"/>
<dbReference type="OrthoDB" id="5149874at2"/>
<evidence type="ECO:0000313" key="1">
    <source>
        <dbReference type="EMBL" id="GGI90566.1"/>
    </source>
</evidence>
<name>A0A917NEP3_9GAMM</name>
<keyword evidence="2" id="KW-1185">Reference proteome</keyword>
<sequence length="100" mass="11350">MSNHNIKVGTIFYACWGYEQTNINFYEVIELVGKCTLVLQELKQTRTPCSYLSGNTKPVPSSYIGSPFRKRINRDGLVKISSCELGTIWDGRTLSYSQYA</sequence>
<reference evidence="1" key="2">
    <citation type="submission" date="2020-09" db="EMBL/GenBank/DDBJ databases">
        <authorList>
            <person name="Sun Q."/>
            <person name="Ohkuma M."/>
        </authorList>
    </citation>
    <scope>NUCLEOTIDE SEQUENCE</scope>
    <source>
        <strain evidence="1">JCM 13919</strain>
    </source>
</reference>